<dbReference type="EMBL" id="CAKXZT010000057">
    <property type="protein sequence ID" value="CAH2396794.1"/>
    <property type="molecule type" value="Genomic_DNA"/>
</dbReference>
<evidence type="ECO:0008006" key="4">
    <source>
        <dbReference type="Google" id="ProtNLM"/>
    </source>
</evidence>
<dbReference type="PROSITE" id="PS51257">
    <property type="entry name" value="PROKAR_LIPOPROTEIN"/>
    <property type="match status" value="1"/>
</dbReference>
<gene>
    <name evidence="2" type="ORF">MES5069_150005</name>
</gene>
<protein>
    <recommendedName>
        <fullName evidence="4">Lipoprotein</fullName>
    </recommendedName>
</protein>
<keyword evidence="1" id="KW-0732">Signal</keyword>
<dbReference type="Proteomes" id="UP001153050">
    <property type="component" value="Unassembled WGS sequence"/>
</dbReference>
<evidence type="ECO:0000256" key="1">
    <source>
        <dbReference type="SAM" id="SignalP"/>
    </source>
</evidence>
<sequence length="102" mass="11172">MRLLFLILPAMIVALAGCQTGQDAVKQDPKAALDRCLSRVAAWGITAKHEVAAFMGVFQERMPALFCRRLRDAAASGRITLSDISSLQLNQSTEVWKVIKGK</sequence>
<name>A0ABM9DJL3_9HYPH</name>
<keyword evidence="3" id="KW-1185">Reference proteome</keyword>
<reference evidence="2 3" key="1">
    <citation type="submission" date="2022-03" db="EMBL/GenBank/DDBJ databases">
        <authorList>
            <person name="Brunel B."/>
        </authorList>
    </citation>
    <scope>NUCLEOTIDE SEQUENCE [LARGE SCALE GENOMIC DNA]</scope>
    <source>
        <strain evidence="2">STM5069sample</strain>
    </source>
</reference>
<evidence type="ECO:0000313" key="2">
    <source>
        <dbReference type="EMBL" id="CAH2396794.1"/>
    </source>
</evidence>
<feature type="chain" id="PRO_5045429424" description="Lipoprotein" evidence="1">
    <location>
        <begin position="17"/>
        <end position="102"/>
    </location>
</feature>
<feature type="signal peptide" evidence="1">
    <location>
        <begin position="1"/>
        <end position="16"/>
    </location>
</feature>
<accession>A0ABM9DJL3</accession>
<evidence type="ECO:0000313" key="3">
    <source>
        <dbReference type="Proteomes" id="UP001153050"/>
    </source>
</evidence>
<comment type="caution">
    <text evidence="2">The sequence shown here is derived from an EMBL/GenBank/DDBJ whole genome shotgun (WGS) entry which is preliminary data.</text>
</comment>
<organism evidence="2 3">
    <name type="scientific">Mesorhizobium escarrei</name>
    <dbReference type="NCBI Taxonomy" id="666018"/>
    <lineage>
        <taxon>Bacteria</taxon>
        <taxon>Pseudomonadati</taxon>
        <taxon>Pseudomonadota</taxon>
        <taxon>Alphaproteobacteria</taxon>
        <taxon>Hyphomicrobiales</taxon>
        <taxon>Phyllobacteriaceae</taxon>
        <taxon>Mesorhizobium</taxon>
    </lineage>
</organism>
<proteinExistence type="predicted"/>